<proteinExistence type="predicted"/>
<protein>
    <submittedName>
        <fullName evidence="2">Uncharacterized protein</fullName>
    </submittedName>
</protein>
<dbReference type="Proteomes" id="UP001642260">
    <property type="component" value="Unassembled WGS sequence"/>
</dbReference>
<evidence type="ECO:0000256" key="1">
    <source>
        <dbReference type="SAM" id="MobiDB-lite"/>
    </source>
</evidence>
<keyword evidence="3" id="KW-1185">Reference proteome</keyword>
<name>A0ABC8K936_ERUVS</name>
<feature type="region of interest" description="Disordered" evidence="1">
    <location>
        <begin position="90"/>
        <end position="140"/>
    </location>
</feature>
<dbReference type="EMBL" id="CAKOAT010200044">
    <property type="protein sequence ID" value="CAH8354910.1"/>
    <property type="molecule type" value="Genomic_DNA"/>
</dbReference>
<gene>
    <name evidence="2" type="ORF">ERUC_LOCUS20665</name>
</gene>
<feature type="region of interest" description="Disordered" evidence="1">
    <location>
        <begin position="41"/>
        <end position="71"/>
    </location>
</feature>
<organism evidence="2 3">
    <name type="scientific">Eruca vesicaria subsp. sativa</name>
    <name type="common">Garden rocket</name>
    <name type="synonym">Eruca sativa</name>
    <dbReference type="NCBI Taxonomy" id="29727"/>
    <lineage>
        <taxon>Eukaryota</taxon>
        <taxon>Viridiplantae</taxon>
        <taxon>Streptophyta</taxon>
        <taxon>Embryophyta</taxon>
        <taxon>Tracheophyta</taxon>
        <taxon>Spermatophyta</taxon>
        <taxon>Magnoliopsida</taxon>
        <taxon>eudicotyledons</taxon>
        <taxon>Gunneridae</taxon>
        <taxon>Pentapetalae</taxon>
        <taxon>rosids</taxon>
        <taxon>malvids</taxon>
        <taxon>Brassicales</taxon>
        <taxon>Brassicaceae</taxon>
        <taxon>Brassiceae</taxon>
        <taxon>Eruca</taxon>
    </lineage>
</organism>
<feature type="compositionally biased region" description="Low complexity" evidence="1">
    <location>
        <begin position="104"/>
        <end position="124"/>
    </location>
</feature>
<evidence type="ECO:0000313" key="3">
    <source>
        <dbReference type="Proteomes" id="UP001642260"/>
    </source>
</evidence>
<dbReference type="AlphaFoldDB" id="A0ABC8K936"/>
<accession>A0ABC8K936</accession>
<feature type="compositionally biased region" description="Polar residues" evidence="1">
    <location>
        <begin position="125"/>
        <end position="135"/>
    </location>
</feature>
<evidence type="ECO:0000313" key="2">
    <source>
        <dbReference type="EMBL" id="CAH8354910.1"/>
    </source>
</evidence>
<comment type="caution">
    <text evidence="2">The sequence shown here is derived from an EMBL/GenBank/DDBJ whole genome shotgun (WGS) entry which is preliminary data.</text>
</comment>
<sequence>MSEDMYPQQCAHAASNHVCASPSSASSAVTKLTTVIRDHPTMHTLSPAPGSYVPPDPSQVGQNPNPKMPQVVAPEAGAIGFTPMLTPGVAPRPVIGSLQPASPPTQQATPTPAAAPPTVETADTSNNYTQNSTMMGLSDSPGCTGSYIDYVAGLTI</sequence>
<reference evidence="2 3" key="1">
    <citation type="submission" date="2022-03" db="EMBL/GenBank/DDBJ databases">
        <authorList>
            <person name="Macdonald S."/>
            <person name="Ahmed S."/>
            <person name="Newling K."/>
        </authorList>
    </citation>
    <scope>NUCLEOTIDE SEQUENCE [LARGE SCALE GENOMIC DNA]</scope>
</reference>